<evidence type="ECO:0000313" key="2">
    <source>
        <dbReference type="Proteomes" id="UP001139409"/>
    </source>
</evidence>
<organism evidence="1 2">
    <name type="scientific">Fulvivirga sedimenti</name>
    <dbReference type="NCBI Taxonomy" id="2879465"/>
    <lineage>
        <taxon>Bacteria</taxon>
        <taxon>Pseudomonadati</taxon>
        <taxon>Bacteroidota</taxon>
        <taxon>Cytophagia</taxon>
        <taxon>Cytophagales</taxon>
        <taxon>Fulvivirgaceae</taxon>
        <taxon>Fulvivirga</taxon>
    </lineage>
</organism>
<reference evidence="1" key="1">
    <citation type="submission" date="2021-09" db="EMBL/GenBank/DDBJ databases">
        <title>Fulvivirga sp. isolated from coastal sediment.</title>
        <authorList>
            <person name="Yu H."/>
        </authorList>
    </citation>
    <scope>NUCLEOTIDE SEQUENCE</scope>
    <source>
        <strain evidence="1">1062</strain>
    </source>
</reference>
<evidence type="ECO:0000313" key="1">
    <source>
        <dbReference type="EMBL" id="MCA6073757.1"/>
    </source>
</evidence>
<dbReference type="RefSeq" id="WP_225696868.1">
    <property type="nucleotide sequence ID" value="NZ_JAIXNE010000001.1"/>
</dbReference>
<evidence type="ECO:0008006" key="3">
    <source>
        <dbReference type="Google" id="ProtNLM"/>
    </source>
</evidence>
<dbReference type="AlphaFoldDB" id="A0A9X1KX01"/>
<proteinExistence type="predicted"/>
<dbReference type="EMBL" id="JAIXNE010000001">
    <property type="protein sequence ID" value="MCA6073757.1"/>
    <property type="molecule type" value="Genomic_DNA"/>
</dbReference>
<gene>
    <name evidence="1" type="ORF">LDX50_02705</name>
</gene>
<comment type="caution">
    <text evidence="1">The sequence shown here is derived from an EMBL/GenBank/DDBJ whole genome shotgun (WGS) entry which is preliminary data.</text>
</comment>
<sequence length="198" mass="21904">MVRKVIFVYVLIFAGLNLGGCVGDDCGEFGPYQYRLQSLESEITLFDFEAEELLPWSGGVIPFESFAIHFTSDTEVIAQNESVMGNKAYACSPPEPIIITNLRSVRIIADKNYNPGHPAGADLSALFTMAAYDYGFIRGTLPVNEWAALGEFIPFEFLLYPEVPPLSPEEFTFTIEFEFSGEGVDALTITTDPVQFSL</sequence>
<protein>
    <recommendedName>
        <fullName evidence="3">DUF5034 domain-containing protein</fullName>
    </recommendedName>
</protein>
<keyword evidence="2" id="KW-1185">Reference proteome</keyword>
<accession>A0A9X1KX01</accession>
<name>A0A9X1KX01_9BACT</name>
<dbReference type="Proteomes" id="UP001139409">
    <property type="component" value="Unassembled WGS sequence"/>
</dbReference>